<dbReference type="AlphaFoldDB" id="A0A1I6R309"/>
<protein>
    <submittedName>
        <fullName evidence="2">Uncharacterized protein</fullName>
    </submittedName>
</protein>
<dbReference type="RefSeq" id="WP_091835572.1">
    <property type="nucleotide sequence ID" value="NZ_FPAA01000004.1"/>
</dbReference>
<keyword evidence="1" id="KW-0175">Coiled coil</keyword>
<evidence type="ECO:0000313" key="2">
    <source>
        <dbReference type="EMBL" id="SFS59079.1"/>
    </source>
</evidence>
<dbReference type="EMBL" id="FPAA01000004">
    <property type="protein sequence ID" value="SFS59079.1"/>
    <property type="molecule type" value="Genomic_DNA"/>
</dbReference>
<feature type="coiled-coil region" evidence="1">
    <location>
        <begin position="32"/>
        <end position="59"/>
    </location>
</feature>
<dbReference type="OrthoDB" id="9975875at2"/>
<sequence>MFFDEWEHMQRTQYYQQAQKKITNVNVNIINTQEMIEMLKVQQQEIQALRKEVKQLQSHIAKPAKTKKSK</sequence>
<organism evidence="2 3">
    <name type="scientific">Marininema halotolerans</name>
    <dbReference type="NCBI Taxonomy" id="1155944"/>
    <lineage>
        <taxon>Bacteria</taxon>
        <taxon>Bacillati</taxon>
        <taxon>Bacillota</taxon>
        <taxon>Bacilli</taxon>
        <taxon>Bacillales</taxon>
        <taxon>Thermoactinomycetaceae</taxon>
        <taxon>Marininema</taxon>
    </lineage>
</organism>
<accession>A0A1I6R309</accession>
<name>A0A1I6R309_9BACL</name>
<evidence type="ECO:0000256" key="1">
    <source>
        <dbReference type="SAM" id="Coils"/>
    </source>
</evidence>
<gene>
    <name evidence="2" type="ORF">SAMN05444972_10467</name>
</gene>
<proteinExistence type="predicted"/>
<evidence type="ECO:0000313" key="3">
    <source>
        <dbReference type="Proteomes" id="UP000198660"/>
    </source>
</evidence>
<keyword evidence="3" id="KW-1185">Reference proteome</keyword>
<reference evidence="3" key="1">
    <citation type="submission" date="2016-10" db="EMBL/GenBank/DDBJ databases">
        <authorList>
            <person name="Varghese N."/>
            <person name="Submissions S."/>
        </authorList>
    </citation>
    <scope>NUCLEOTIDE SEQUENCE [LARGE SCALE GENOMIC DNA]</scope>
    <source>
        <strain evidence="3">DSM 45789</strain>
    </source>
</reference>
<dbReference type="Proteomes" id="UP000198660">
    <property type="component" value="Unassembled WGS sequence"/>
</dbReference>